<feature type="region of interest" description="Disordered" evidence="5">
    <location>
        <begin position="341"/>
        <end position="364"/>
    </location>
</feature>
<sequence length="668" mass="74883">MVIVRQNEYVPADLVLLTTSHEEGHVYIETANLDGETNLKTKQAPARTFKMVGQHETMEEAARAASQIDMKCECELPNEFLYTFAGNIKANSAGGEQNVSLDEQHVVLRGCKIKNISWCLGVVVYSGSETKIMMNSKNQKGRKLSHLERDVGRLTLLVFAIQNVLCLIAAIASAMFETSEDNLKKMYLNLTDENGNAQSAFLVLLIRFFNFIILFSNFIPISLLVSMSLAKLAQVFFFYADEDMLHQGIRCMPRTSDLNEELGQVEYVFSDKTGTLTCNVMDFRKFCVKGITYGQGMTEIKRQAALPLLVMMKMGKTVEETPHVDLVDPRVDDLLRMSEKASPLKKGASSRAATPPPKEQAEGLGSGDTLLVRVDIYSSDSWSKEQLLHGTMDRYGSEPTQYIPTVKSILWFLSYHGLQVLSARFMPGVLVQTNGLDYPCNGYLTFYASLLGAGLLHACGLFDLTTLVKEYPSFMSTAIILGDIYSVVIHVCYAKGKELESIYAFFMGTALHPRVGKLVDVKMVAETRLSWTLLLLITLGCYVETSRLTGSWLNPTAFMVLAHFLYGQACAKGEHFIPYTWDITTEKFGWMLCWWNLAGVPLLYCYQSLFLCKNSWAGLVLPPLPGLYYAVISVLLVLMYALWDEANYQKCYFKAEMRPIVQGLGFRV</sequence>
<evidence type="ECO:0000256" key="5">
    <source>
        <dbReference type="SAM" id="MobiDB-lite"/>
    </source>
</evidence>
<protein>
    <submittedName>
        <fullName evidence="7">ATP8A1 protein</fullName>
    </submittedName>
</protein>
<name>A0A812VBD9_9DINO</name>
<dbReference type="InterPro" id="IPR018303">
    <property type="entry name" value="ATPase_P-typ_P_site"/>
</dbReference>
<proteinExistence type="predicted"/>
<feature type="transmembrane region" description="Helical" evidence="6">
    <location>
        <begin position="154"/>
        <end position="176"/>
    </location>
</feature>
<dbReference type="Proteomes" id="UP000604046">
    <property type="component" value="Unassembled WGS sequence"/>
</dbReference>
<feature type="transmembrane region" description="Helical" evidence="6">
    <location>
        <begin position="196"/>
        <end position="219"/>
    </location>
</feature>
<dbReference type="GO" id="GO:0016628">
    <property type="term" value="F:oxidoreductase activity, acting on the CH-CH group of donors, NAD or NADP as acceptor"/>
    <property type="evidence" value="ECO:0007669"/>
    <property type="project" value="InterPro"/>
</dbReference>
<feature type="transmembrane region" description="Helical" evidence="6">
    <location>
        <begin position="474"/>
        <end position="493"/>
    </location>
</feature>
<dbReference type="Pfam" id="PF01222">
    <property type="entry name" value="ERG4_ERG24"/>
    <property type="match status" value="1"/>
</dbReference>
<keyword evidence="3 6" id="KW-1133">Transmembrane helix</keyword>
<organism evidence="7 8">
    <name type="scientific">Symbiodinium natans</name>
    <dbReference type="NCBI Taxonomy" id="878477"/>
    <lineage>
        <taxon>Eukaryota</taxon>
        <taxon>Sar</taxon>
        <taxon>Alveolata</taxon>
        <taxon>Dinophyceae</taxon>
        <taxon>Suessiales</taxon>
        <taxon>Symbiodiniaceae</taxon>
        <taxon>Symbiodinium</taxon>
    </lineage>
</organism>
<dbReference type="GO" id="GO:0005886">
    <property type="term" value="C:plasma membrane"/>
    <property type="evidence" value="ECO:0007669"/>
    <property type="project" value="TreeGrafter"/>
</dbReference>
<dbReference type="PROSITE" id="PS00154">
    <property type="entry name" value="ATPASE_E1_E2"/>
    <property type="match status" value="1"/>
</dbReference>
<dbReference type="EMBL" id="CAJNDS010002823">
    <property type="protein sequence ID" value="CAE7609951.1"/>
    <property type="molecule type" value="Genomic_DNA"/>
</dbReference>
<dbReference type="GO" id="GO:0140326">
    <property type="term" value="F:ATPase-coupled intramembrane lipid transporter activity"/>
    <property type="evidence" value="ECO:0007669"/>
    <property type="project" value="TreeGrafter"/>
</dbReference>
<evidence type="ECO:0000256" key="2">
    <source>
        <dbReference type="ARBA" id="ARBA00022692"/>
    </source>
</evidence>
<evidence type="ECO:0000256" key="3">
    <source>
        <dbReference type="ARBA" id="ARBA00022989"/>
    </source>
</evidence>
<accession>A0A812VBD9</accession>
<dbReference type="InterPro" id="IPR001171">
    <property type="entry name" value="ERG24_DHCR-like"/>
</dbReference>
<dbReference type="InterPro" id="IPR008250">
    <property type="entry name" value="ATPase_P-typ_transduc_dom_A_sf"/>
</dbReference>
<dbReference type="PANTHER" id="PTHR24092:SF150">
    <property type="entry name" value="PHOSPHOLIPID-TRANSPORTING ATPASE"/>
    <property type="match status" value="1"/>
</dbReference>
<keyword evidence="8" id="KW-1185">Reference proteome</keyword>
<evidence type="ECO:0000313" key="7">
    <source>
        <dbReference type="EMBL" id="CAE7609951.1"/>
    </source>
</evidence>
<keyword evidence="2 6" id="KW-0812">Transmembrane</keyword>
<feature type="transmembrane region" description="Helical" evidence="6">
    <location>
        <begin position="626"/>
        <end position="643"/>
    </location>
</feature>
<keyword evidence="4 6" id="KW-0472">Membrane</keyword>
<comment type="caution">
    <text evidence="7">The sequence shown here is derived from an EMBL/GenBank/DDBJ whole genome shotgun (WGS) entry which is preliminary data.</text>
</comment>
<evidence type="ECO:0000256" key="6">
    <source>
        <dbReference type="SAM" id="Phobius"/>
    </source>
</evidence>
<evidence type="ECO:0000256" key="4">
    <source>
        <dbReference type="ARBA" id="ARBA00023136"/>
    </source>
</evidence>
<reference evidence="7" key="1">
    <citation type="submission" date="2021-02" db="EMBL/GenBank/DDBJ databases">
        <authorList>
            <person name="Dougan E. K."/>
            <person name="Rhodes N."/>
            <person name="Thang M."/>
            <person name="Chan C."/>
        </authorList>
    </citation>
    <scope>NUCLEOTIDE SEQUENCE</scope>
</reference>
<dbReference type="AlphaFoldDB" id="A0A812VBD9"/>
<dbReference type="GO" id="GO:0016126">
    <property type="term" value="P:sterol biosynthetic process"/>
    <property type="evidence" value="ECO:0007669"/>
    <property type="project" value="InterPro"/>
</dbReference>
<feature type="transmembrane region" description="Helical" evidence="6">
    <location>
        <begin position="588"/>
        <end position="606"/>
    </location>
</feature>
<dbReference type="GO" id="GO:0045332">
    <property type="term" value="P:phospholipid translocation"/>
    <property type="evidence" value="ECO:0007669"/>
    <property type="project" value="TreeGrafter"/>
</dbReference>
<feature type="transmembrane region" description="Helical" evidence="6">
    <location>
        <begin position="444"/>
        <end position="468"/>
    </location>
</feature>
<dbReference type="Gene3D" id="2.70.150.10">
    <property type="entry name" value="Calcium-transporting ATPase, cytoplasmic transduction domain A"/>
    <property type="match status" value="1"/>
</dbReference>
<dbReference type="InterPro" id="IPR023298">
    <property type="entry name" value="ATPase_P-typ_TM_dom_sf"/>
</dbReference>
<dbReference type="PANTHER" id="PTHR24092">
    <property type="entry name" value="PROBABLE PHOSPHOLIPID-TRANSPORTING ATPASE"/>
    <property type="match status" value="1"/>
</dbReference>
<dbReference type="SUPFAM" id="SSF81665">
    <property type="entry name" value="Calcium ATPase, transmembrane domain M"/>
    <property type="match status" value="1"/>
</dbReference>
<evidence type="ECO:0000256" key="1">
    <source>
        <dbReference type="ARBA" id="ARBA00004370"/>
    </source>
</evidence>
<dbReference type="SUPFAM" id="SSF81653">
    <property type="entry name" value="Calcium ATPase, transduction domain A"/>
    <property type="match status" value="1"/>
</dbReference>
<evidence type="ECO:0000313" key="8">
    <source>
        <dbReference type="Proteomes" id="UP000604046"/>
    </source>
</evidence>
<comment type="subcellular location">
    <subcellularLocation>
        <location evidence="1">Membrane</location>
    </subcellularLocation>
</comment>
<gene>
    <name evidence="7" type="primary">ATP8A1</name>
    <name evidence="7" type="ORF">SNAT2548_LOCUS34671</name>
</gene>
<dbReference type="OrthoDB" id="5326588at2759"/>